<accession>A0A8J6DYL7</accession>
<keyword evidence="1" id="KW-0472">Membrane</keyword>
<keyword evidence="3" id="KW-1185">Reference proteome</keyword>
<dbReference type="EMBL" id="JAHDYR010000038">
    <property type="protein sequence ID" value="KAG9392439.1"/>
    <property type="molecule type" value="Genomic_DNA"/>
</dbReference>
<evidence type="ECO:0000313" key="2">
    <source>
        <dbReference type="EMBL" id="KAG9392439.1"/>
    </source>
</evidence>
<evidence type="ECO:0000313" key="3">
    <source>
        <dbReference type="Proteomes" id="UP000717585"/>
    </source>
</evidence>
<organism evidence="2 3">
    <name type="scientific">Carpediemonas membranifera</name>
    <dbReference type="NCBI Taxonomy" id="201153"/>
    <lineage>
        <taxon>Eukaryota</taxon>
        <taxon>Metamonada</taxon>
        <taxon>Carpediemonas-like organisms</taxon>
        <taxon>Carpediemonas</taxon>
    </lineage>
</organism>
<feature type="transmembrane region" description="Helical" evidence="1">
    <location>
        <begin position="212"/>
        <end position="237"/>
    </location>
</feature>
<feature type="transmembrane region" description="Helical" evidence="1">
    <location>
        <begin position="48"/>
        <end position="81"/>
    </location>
</feature>
<reference evidence="2" key="1">
    <citation type="submission" date="2021-05" db="EMBL/GenBank/DDBJ databases">
        <title>A free-living protist that lacks canonical eukaryotic 1 DNA replication and segregation systems.</title>
        <authorList>
            <person name="Salas-Leiva D.E."/>
            <person name="Tromer E.C."/>
            <person name="Curtis B.A."/>
            <person name="Jerlstrom-Hultqvist J."/>
            <person name="Kolisko M."/>
            <person name="Yi Z."/>
            <person name="Salas-Leiva J.S."/>
            <person name="Gallot-Lavallee L."/>
            <person name="Kops G.J.P.L."/>
            <person name="Archibald J.M."/>
            <person name="Simpson A.G.B."/>
            <person name="Roger A.J."/>
        </authorList>
    </citation>
    <scope>NUCLEOTIDE SEQUENCE</scope>
    <source>
        <strain evidence="2">BICM</strain>
    </source>
</reference>
<dbReference type="Proteomes" id="UP000717585">
    <property type="component" value="Unassembled WGS sequence"/>
</dbReference>
<gene>
    <name evidence="2" type="ORF">J8273_5429</name>
</gene>
<feature type="transmembrane region" description="Helical" evidence="1">
    <location>
        <begin position="243"/>
        <end position="260"/>
    </location>
</feature>
<keyword evidence="1" id="KW-1133">Transmembrane helix</keyword>
<evidence type="ECO:0000256" key="1">
    <source>
        <dbReference type="SAM" id="Phobius"/>
    </source>
</evidence>
<feature type="transmembrane region" description="Helical" evidence="1">
    <location>
        <begin position="155"/>
        <end position="176"/>
    </location>
</feature>
<proteinExistence type="predicted"/>
<keyword evidence="1" id="KW-0812">Transmembrane</keyword>
<feature type="transmembrane region" description="Helical" evidence="1">
    <location>
        <begin position="93"/>
        <end position="118"/>
    </location>
</feature>
<name>A0A8J6DYL7_9EUKA</name>
<protein>
    <submittedName>
        <fullName evidence="2">Uncharacterized protein</fullName>
    </submittedName>
</protein>
<feature type="transmembrane region" description="Helical" evidence="1">
    <location>
        <begin position="182"/>
        <end position="200"/>
    </location>
</feature>
<comment type="caution">
    <text evidence="2">The sequence shown here is derived from an EMBL/GenBank/DDBJ whole genome shotgun (WGS) entry which is preliminary data.</text>
</comment>
<sequence length="282" mass="31481">MQSNINVVCIDKKTIVDEADIAQNMKLTSADLQLVLDIWMQEPMRYIGIALVMFGINAIMLVWSLTISSVYTFIVVALSFIKEALANNSSPAAGALLTLGFILVVLISIIPLTIVLLIPTPLLTFFDFGIRQGVIRTLQGDRLTFTDYFVPLREYWGRIAFVAVFFIVFEFLLGITIVGIPFIYAMELLLFSCFGFLLLTQPQMPIIRCVTLAVKANVTNIVPLLISVGIVVLLSLLNQLTSYVQIITYGFIILVQYVYAAKTFNMLRGPGNQEFQPEYALV</sequence>
<dbReference type="AlphaFoldDB" id="A0A8J6DYL7"/>